<feature type="non-terminal residue" evidence="1">
    <location>
        <position position="1"/>
    </location>
</feature>
<organism evidence="1">
    <name type="scientific">Nothobranchius pienaari</name>
    <dbReference type="NCBI Taxonomy" id="704102"/>
    <lineage>
        <taxon>Eukaryota</taxon>
        <taxon>Metazoa</taxon>
        <taxon>Chordata</taxon>
        <taxon>Craniata</taxon>
        <taxon>Vertebrata</taxon>
        <taxon>Euteleostomi</taxon>
        <taxon>Actinopterygii</taxon>
        <taxon>Neopterygii</taxon>
        <taxon>Teleostei</taxon>
        <taxon>Neoteleostei</taxon>
        <taxon>Acanthomorphata</taxon>
        <taxon>Ovalentaria</taxon>
        <taxon>Atherinomorphae</taxon>
        <taxon>Cyprinodontiformes</taxon>
        <taxon>Nothobranchiidae</taxon>
        <taxon>Nothobranchius</taxon>
    </lineage>
</organism>
<name>A0A1A8LGE0_9TELE</name>
<reference evidence="1" key="1">
    <citation type="submission" date="2016-05" db="EMBL/GenBank/DDBJ databases">
        <authorList>
            <person name="Lavstsen T."/>
            <person name="Jespersen J.S."/>
        </authorList>
    </citation>
    <scope>NUCLEOTIDE SEQUENCE</scope>
    <source>
        <tissue evidence="1">Brain</tissue>
    </source>
</reference>
<feature type="non-terminal residue" evidence="1">
    <location>
        <position position="43"/>
    </location>
</feature>
<evidence type="ECO:0000313" key="1">
    <source>
        <dbReference type="EMBL" id="SBR43588.1"/>
    </source>
</evidence>
<protein>
    <submittedName>
        <fullName evidence="1">Uncharacterized protein</fullName>
    </submittedName>
</protein>
<sequence>EHVIVYCLPTLCTNEIYTSHSYCMWFLEHGLHSTCILCVCVCV</sequence>
<dbReference type="AlphaFoldDB" id="A0A1A8LGE0"/>
<accession>A0A1A8LGE0</accession>
<proteinExistence type="predicted"/>
<dbReference type="EMBL" id="HAEF01006206">
    <property type="protein sequence ID" value="SBR43588.1"/>
    <property type="molecule type" value="Transcribed_RNA"/>
</dbReference>
<reference evidence="1" key="2">
    <citation type="submission" date="2016-06" db="EMBL/GenBank/DDBJ databases">
        <title>The genome of a short-lived fish provides insights into sex chromosome evolution and the genetic control of aging.</title>
        <authorList>
            <person name="Reichwald K."/>
            <person name="Felder M."/>
            <person name="Petzold A."/>
            <person name="Koch P."/>
            <person name="Groth M."/>
            <person name="Platzer M."/>
        </authorList>
    </citation>
    <scope>NUCLEOTIDE SEQUENCE</scope>
    <source>
        <tissue evidence="1">Brain</tissue>
    </source>
</reference>
<gene>
    <name evidence="1" type="primary">Nfu_g_1_020650</name>
</gene>